<sequence length="181" mass="19075">MNGLITPPAIATDSAPIDPRVRVGHVHLKVADLERSLQFYCGVLGFGLTGRLGDQAAFLAAGSYHHHLAINTWESRGGSPPAQGSTGLHHVAFVYPTRAALGGALCRLRAAAVPLSGASDHGGSEAIYLRDPDGNGVELYWDRPEKEWPRNPDGSLKIVSKPLDLEDLAADGSSAPPVQQG</sequence>
<dbReference type="PROSITE" id="PS51819">
    <property type="entry name" value="VOC"/>
    <property type="match status" value="1"/>
</dbReference>
<dbReference type="Proteomes" id="UP000528734">
    <property type="component" value="Unassembled WGS sequence"/>
</dbReference>
<dbReference type="Gene3D" id="3.10.180.10">
    <property type="entry name" value="2,3-Dihydroxybiphenyl 1,2-Dioxygenase, domain 1"/>
    <property type="match status" value="1"/>
</dbReference>
<dbReference type="PROSITE" id="PS00934">
    <property type="entry name" value="GLYOXALASE_I_1"/>
    <property type="match status" value="1"/>
</dbReference>
<dbReference type="Pfam" id="PF00903">
    <property type="entry name" value="Glyoxalase"/>
    <property type="match status" value="1"/>
</dbReference>
<keyword evidence="1" id="KW-0479">Metal-binding</keyword>
<organism evidence="3 4">
    <name type="scientific">Bradyrhizobium archetypum</name>
    <dbReference type="NCBI Taxonomy" id="2721160"/>
    <lineage>
        <taxon>Bacteria</taxon>
        <taxon>Pseudomonadati</taxon>
        <taxon>Pseudomonadota</taxon>
        <taxon>Alphaproteobacteria</taxon>
        <taxon>Hyphomicrobiales</taxon>
        <taxon>Nitrobacteraceae</taxon>
        <taxon>Bradyrhizobium</taxon>
    </lineage>
</organism>
<comment type="caution">
    <text evidence="3">The sequence shown here is derived from an EMBL/GenBank/DDBJ whole genome shotgun (WGS) entry which is preliminary data.</text>
</comment>
<evidence type="ECO:0000259" key="2">
    <source>
        <dbReference type="PROSITE" id="PS51819"/>
    </source>
</evidence>
<dbReference type="GO" id="GO:0004462">
    <property type="term" value="F:lactoylglutathione lyase activity"/>
    <property type="evidence" value="ECO:0007669"/>
    <property type="project" value="InterPro"/>
</dbReference>
<dbReference type="InterPro" id="IPR018146">
    <property type="entry name" value="Glyoxalase_1_CS"/>
</dbReference>
<dbReference type="RefSeq" id="WP_171713511.1">
    <property type="nucleotide sequence ID" value="NZ_JAAVLW010000011.1"/>
</dbReference>
<evidence type="ECO:0000313" key="4">
    <source>
        <dbReference type="Proteomes" id="UP000528734"/>
    </source>
</evidence>
<gene>
    <name evidence="3" type="ORF">HCN50_30190</name>
</gene>
<dbReference type="AlphaFoldDB" id="A0A7Y4HA42"/>
<dbReference type="InterPro" id="IPR037523">
    <property type="entry name" value="VOC_core"/>
</dbReference>
<feature type="domain" description="VOC" evidence="2">
    <location>
        <begin position="22"/>
        <end position="142"/>
    </location>
</feature>
<dbReference type="GO" id="GO:0046872">
    <property type="term" value="F:metal ion binding"/>
    <property type="evidence" value="ECO:0007669"/>
    <property type="project" value="UniProtKB-KW"/>
</dbReference>
<name>A0A7Y4HA42_9BRAD</name>
<protein>
    <submittedName>
        <fullName evidence="3">Glyoxalase</fullName>
    </submittedName>
</protein>
<dbReference type="InterPro" id="IPR029068">
    <property type="entry name" value="Glyas_Bleomycin-R_OHBP_Dase"/>
</dbReference>
<keyword evidence="4" id="KW-1185">Reference proteome</keyword>
<reference evidence="3 4" key="1">
    <citation type="submission" date="2020-03" db="EMBL/GenBank/DDBJ databases">
        <title>Bradyrhizobium diversity isolated from nodules of Muelleranthus trifoliolatus.</title>
        <authorList>
            <person name="Klepa M."/>
            <person name="Helene L."/>
            <person name="Hungria M."/>
        </authorList>
    </citation>
    <scope>NUCLEOTIDE SEQUENCE [LARGE SCALE GENOMIC DNA]</scope>
    <source>
        <strain evidence="3 4">WSM 1744</strain>
    </source>
</reference>
<dbReference type="SUPFAM" id="SSF54593">
    <property type="entry name" value="Glyoxalase/Bleomycin resistance protein/Dihydroxybiphenyl dioxygenase"/>
    <property type="match status" value="1"/>
</dbReference>
<dbReference type="EMBL" id="JAAVLW010000011">
    <property type="protein sequence ID" value="NOJ50456.1"/>
    <property type="molecule type" value="Genomic_DNA"/>
</dbReference>
<dbReference type="PANTHER" id="PTHR43279:SF1">
    <property type="entry name" value="CATECHOL-2,3-DIOXYGENASE"/>
    <property type="match status" value="1"/>
</dbReference>
<dbReference type="PANTHER" id="PTHR43279">
    <property type="entry name" value="CATECHOL-2,3-DIOXYGENASE"/>
    <property type="match status" value="1"/>
</dbReference>
<proteinExistence type="predicted"/>
<accession>A0A7Y4HA42</accession>
<evidence type="ECO:0000256" key="1">
    <source>
        <dbReference type="ARBA" id="ARBA00022723"/>
    </source>
</evidence>
<dbReference type="InterPro" id="IPR004360">
    <property type="entry name" value="Glyas_Fos-R_dOase_dom"/>
</dbReference>
<evidence type="ECO:0000313" key="3">
    <source>
        <dbReference type="EMBL" id="NOJ50456.1"/>
    </source>
</evidence>